<gene>
    <name evidence="10" type="ORF">MNBD_PLANCTO02-90</name>
</gene>
<dbReference type="InterPro" id="IPR017459">
    <property type="entry name" value="Glycosyl_Trfase_fam3_N_dom"/>
</dbReference>
<dbReference type="PANTHER" id="PTHR43285:SF2">
    <property type="entry name" value="ANTHRANILATE PHOSPHORIBOSYLTRANSFERASE"/>
    <property type="match status" value="1"/>
</dbReference>
<keyword evidence="7" id="KW-0057">Aromatic amino acid biosynthesis</keyword>
<reference evidence="10" key="1">
    <citation type="submission" date="2018-06" db="EMBL/GenBank/DDBJ databases">
        <authorList>
            <person name="Zhirakovskaya E."/>
        </authorList>
    </citation>
    <scope>NUCLEOTIDE SEQUENCE</scope>
</reference>
<dbReference type="GO" id="GO:0000162">
    <property type="term" value="P:L-tryptophan biosynthetic process"/>
    <property type="evidence" value="ECO:0007669"/>
    <property type="project" value="UniProtKB-KW"/>
</dbReference>
<dbReference type="HAMAP" id="MF_00211">
    <property type="entry name" value="TrpD"/>
    <property type="match status" value="1"/>
</dbReference>
<accession>A0A3B1DNZ9</accession>
<feature type="domain" description="Glycosyl transferase family 3 N-terminal" evidence="9">
    <location>
        <begin position="8"/>
        <end position="68"/>
    </location>
</feature>
<evidence type="ECO:0000256" key="4">
    <source>
        <dbReference type="ARBA" id="ARBA00022676"/>
    </source>
</evidence>
<evidence type="ECO:0000256" key="5">
    <source>
        <dbReference type="ARBA" id="ARBA00022679"/>
    </source>
</evidence>
<comment type="pathway">
    <text evidence="1">Amino-acid biosynthesis; L-tryptophan biosynthesis; L-tryptophan from chorismate: step 2/5.</text>
</comment>
<proteinExistence type="inferred from homology"/>
<evidence type="ECO:0000256" key="3">
    <source>
        <dbReference type="ARBA" id="ARBA00022605"/>
    </source>
</evidence>
<dbReference type="NCBIfam" id="TIGR01245">
    <property type="entry name" value="trpD"/>
    <property type="match status" value="1"/>
</dbReference>
<evidence type="ECO:0000313" key="10">
    <source>
        <dbReference type="EMBL" id="VAX37834.1"/>
    </source>
</evidence>
<name>A0A3B1DNZ9_9ZZZZ</name>
<dbReference type="InterPro" id="IPR000312">
    <property type="entry name" value="Glycosyl_Trfase_fam3"/>
</dbReference>
<keyword evidence="3" id="KW-0028">Amino-acid biosynthesis</keyword>
<dbReference type="EMBL" id="UOGL01000142">
    <property type="protein sequence ID" value="VAX37834.1"/>
    <property type="molecule type" value="Genomic_DNA"/>
</dbReference>
<evidence type="ECO:0000259" key="9">
    <source>
        <dbReference type="Pfam" id="PF02885"/>
    </source>
</evidence>
<sequence>MSNPLQFAIHQALANQNLSADEMTAAIGVVMDGEASAVTIAALLTALRTKGETVDEIVGAARAMRSRALSISPQTENLLDTCGTGGDALHTFNISTATALVTAATGVSVAKHGNRSVSSSSGSADVLEALGVNIELSPEEVARSIDDIGIGFCFAPLLHGAMKQAAPVRKELGFRTIFNLLGPLTNPAKATYQLIGANSPANAEKMAHALVQLGCEGGMVVCGNDELDEVSLWGQTDLFRVQNGTVEHHKWSAISFGLQECHVDELKVSSSTESASVIRNILQGKLGAVRDIVLANSAVALIAYNQAEDPFAAIQIAADAIDTGKANELLEKLIAFK</sequence>
<dbReference type="Pfam" id="PF00591">
    <property type="entry name" value="Glycos_transf_3"/>
    <property type="match status" value="1"/>
</dbReference>
<dbReference type="SUPFAM" id="SSF52418">
    <property type="entry name" value="Nucleoside phosphorylase/phosphoribosyltransferase catalytic domain"/>
    <property type="match status" value="1"/>
</dbReference>
<dbReference type="Gene3D" id="3.40.1030.10">
    <property type="entry name" value="Nucleoside phosphorylase/phosphoribosyltransferase catalytic domain"/>
    <property type="match status" value="1"/>
</dbReference>
<keyword evidence="4 10" id="KW-0328">Glycosyltransferase</keyword>
<evidence type="ECO:0000256" key="2">
    <source>
        <dbReference type="ARBA" id="ARBA00011948"/>
    </source>
</evidence>
<dbReference type="FunFam" id="3.40.1030.10:FF:000002">
    <property type="entry name" value="Anthranilate phosphoribosyltransferase"/>
    <property type="match status" value="1"/>
</dbReference>
<organism evidence="10">
    <name type="scientific">hydrothermal vent metagenome</name>
    <dbReference type="NCBI Taxonomy" id="652676"/>
    <lineage>
        <taxon>unclassified sequences</taxon>
        <taxon>metagenomes</taxon>
        <taxon>ecological metagenomes</taxon>
    </lineage>
</organism>
<dbReference type="GO" id="GO:0005829">
    <property type="term" value="C:cytosol"/>
    <property type="evidence" value="ECO:0007669"/>
    <property type="project" value="TreeGrafter"/>
</dbReference>
<dbReference type="InterPro" id="IPR005940">
    <property type="entry name" value="Anthranilate_Pribosyl_Tfrase"/>
</dbReference>
<dbReference type="SUPFAM" id="SSF47648">
    <property type="entry name" value="Nucleoside phosphorylase/phosphoribosyltransferase N-terminal domain"/>
    <property type="match status" value="1"/>
</dbReference>
<evidence type="ECO:0000256" key="1">
    <source>
        <dbReference type="ARBA" id="ARBA00004907"/>
    </source>
</evidence>
<dbReference type="EC" id="2.4.2.18" evidence="2"/>
<dbReference type="Pfam" id="PF02885">
    <property type="entry name" value="Glycos_trans_3N"/>
    <property type="match status" value="1"/>
</dbReference>
<dbReference type="InterPro" id="IPR036320">
    <property type="entry name" value="Glycosyl_Trfase_fam3_N_dom_sf"/>
</dbReference>
<dbReference type="Gene3D" id="1.20.970.10">
    <property type="entry name" value="Transferase, Pyrimidine Nucleoside Phosphorylase, Chain C"/>
    <property type="match status" value="1"/>
</dbReference>
<keyword evidence="6" id="KW-0822">Tryptophan biosynthesis</keyword>
<evidence type="ECO:0000256" key="7">
    <source>
        <dbReference type="ARBA" id="ARBA00023141"/>
    </source>
</evidence>
<protein>
    <recommendedName>
        <fullName evidence="2">anthranilate phosphoribosyltransferase</fullName>
        <ecNumber evidence="2">2.4.2.18</ecNumber>
    </recommendedName>
</protein>
<evidence type="ECO:0000256" key="6">
    <source>
        <dbReference type="ARBA" id="ARBA00022822"/>
    </source>
</evidence>
<keyword evidence="5 10" id="KW-0808">Transferase</keyword>
<dbReference type="AlphaFoldDB" id="A0A3B1DNZ9"/>
<dbReference type="InterPro" id="IPR035902">
    <property type="entry name" value="Nuc_phospho_transferase"/>
</dbReference>
<evidence type="ECO:0000259" key="8">
    <source>
        <dbReference type="Pfam" id="PF00591"/>
    </source>
</evidence>
<feature type="domain" description="Glycosyl transferase family 3" evidence="8">
    <location>
        <begin position="76"/>
        <end position="326"/>
    </location>
</feature>
<dbReference type="PANTHER" id="PTHR43285">
    <property type="entry name" value="ANTHRANILATE PHOSPHORIBOSYLTRANSFERASE"/>
    <property type="match status" value="1"/>
</dbReference>
<dbReference type="GO" id="GO:0004048">
    <property type="term" value="F:anthranilate phosphoribosyltransferase activity"/>
    <property type="evidence" value="ECO:0007669"/>
    <property type="project" value="UniProtKB-EC"/>
</dbReference>